<dbReference type="STRING" id="265719.SAMN04488509_101346"/>
<keyword evidence="1" id="KW-0732">Signal</keyword>
<sequence length="135" mass="13804">MKLQSLFALAGLALAAQANAGAVIVSADAAVSSLDKAGVQGVFLGRDQKVGDAPVVLVFQRAGAVRDKFDAEVLGKPGSQLTAHWSRLIFTGRAKQPEEAGNDAEVVAKVAGKPGAIGYVDSVPAGANVKVVFEF</sequence>
<accession>A0A1G6S7D9</accession>
<proteinExistence type="predicted"/>
<dbReference type="RefSeq" id="WP_091238043.1">
    <property type="nucleotide sequence ID" value="NZ_FNAG01000001.1"/>
</dbReference>
<organism evidence="2 3">
    <name type="scientific">Aquimonas voraii</name>
    <dbReference type="NCBI Taxonomy" id="265719"/>
    <lineage>
        <taxon>Bacteria</taxon>
        <taxon>Pseudomonadati</taxon>
        <taxon>Pseudomonadota</taxon>
        <taxon>Gammaproteobacteria</taxon>
        <taxon>Lysobacterales</taxon>
        <taxon>Lysobacteraceae</taxon>
        <taxon>Aquimonas</taxon>
    </lineage>
</organism>
<dbReference type="SUPFAM" id="SSF53850">
    <property type="entry name" value="Periplasmic binding protein-like II"/>
    <property type="match status" value="1"/>
</dbReference>
<reference evidence="2 3" key="1">
    <citation type="submission" date="2016-10" db="EMBL/GenBank/DDBJ databases">
        <authorList>
            <person name="de Groot N.N."/>
        </authorList>
    </citation>
    <scope>NUCLEOTIDE SEQUENCE [LARGE SCALE GENOMIC DNA]</scope>
    <source>
        <strain evidence="2 3">DSM 16957</strain>
    </source>
</reference>
<dbReference type="Gene3D" id="3.40.190.10">
    <property type="entry name" value="Periplasmic binding protein-like II"/>
    <property type="match status" value="1"/>
</dbReference>
<name>A0A1G6S7D9_9GAMM</name>
<evidence type="ECO:0000256" key="1">
    <source>
        <dbReference type="SAM" id="SignalP"/>
    </source>
</evidence>
<dbReference type="OrthoDB" id="5368544at2"/>
<gene>
    <name evidence="2" type="ORF">SAMN04488509_101346</name>
</gene>
<evidence type="ECO:0000313" key="2">
    <source>
        <dbReference type="EMBL" id="SDD12614.1"/>
    </source>
</evidence>
<dbReference type="AlphaFoldDB" id="A0A1G6S7D9"/>
<protein>
    <recommendedName>
        <fullName evidence="4">Phosphate ABC transporter substrate-binding protein</fullName>
    </recommendedName>
</protein>
<dbReference type="EMBL" id="FNAG01000001">
    <property type="protein sequence ID" value="SDD12614.1"/>
    <property type="molecule type" value="Genomic_DNA"/>
</dbReference>
<dbReference type="Proteomes" id="UP000199603">
    <property type="component" value="Unassembled WGS sequence"/>
</dbReference>
<evidence type="ECO:0000313" key="3">
    <source>
        <dbReference type="Proteomes" id="UP000199603"/>
    </source>
</evidence>
<evidence type="ECO:0008006" key="4">
    <source>
        <dbReference type="Google" id="ProtNLM"/>
    </source>
</evidence>
<feature type="chain" id="PRO_5011735253" description="Phosphate ABC transporter substrate-binding protein" evidence="1">
    <location>
        <begin position="21"/>
        <end position="135"/>
    </location>
</feature>
<keyword evidence="3" id="KW-1185">Reference proteome</keyword>
<feature type="signal peptide" evidence="1">
    <location>
        <begin position="1"/>
        <end position="20"/>
    </location>
</feature>